<dbReference type="EMBL" id="CP006911">
    <property type="protein sequence ID" value="ALE02639.1"/>
    <property type="molecule type" value="Genomic_DNA"/>
</dbReference>
<protein>
    <recommendedName>
        <fullName evidence="3">Lipoprotein</fullName>
    </recommendedName>
</protein>
<evidence type="ECO:0000313" key="2">
    <source>
        <dbReference type="Proteomes" id="UP000068905"/>
    </source>
</evidence>
<dbReference type="AlphaFoldDB" id="A0A0M4LI56"/>
<dbReference type="KEGG" id="tsn:W908_02950"/>
<organism evidence="1 2">
    <name type="scientific">Candidatus Pseudothioglobus singularis PS1</name>
    <dbReference type="NCBI Taxonomy" id="1125411"/>
    <lineage>
        <taxon>Bacteria</taxon>
        <taxon>Pseudomonadati</taxon>
        <taxon>Pseudomonadota</taxon>
        <taxon>Gammaproteobacteria</taxon>
        <taxon>Candidatus Pseudothioglobaceae</taxon>
        <taxon>Candidatus Pseudothioglobus</taxon>
    </lineage>
</organism>
<dbReference type="RefSeq" id="WP_197503587.1">
    <property type="nucleotide sequence ID" value="NZ_CP006911.1"/>
</dbReference>
<proteinExistence type="predicted"/>
<keyword evidence="2" id="KW-1185">Reference proteome</keyword>
<dbReference type="PROSITE" id="PS51257">
    <property type="entry name" value="PROKAR_LIPOPROTEIN"/>
    <property type="match status" value="1"/>
</dbReference>
<evidence type="ECO:0008006" key="3">
    <source>
        <dbReference type="Google" id="ProtNLM"/>
    </source>
</evidence>
<name>A0A0M4LI56_9GAMM</name>
<accession>A0A0M4LI56</accession>
<evidence type="ECO:0000313" key="1">
    <source>
        <dbReference type="EMBL" id="ALE02639.1"/>
    </source>
</evidence>
<sequence length="48" mass="4895">MKLRFLFIAVLALLVSGCMDTIMAVPAAAVNGVGNVVGGIWGAVTSIF</sequence>
<reference evidence="1 2" key="1">
    <citation type="journal article" date="2015" name="Genome Announc.">
        <title>Genome Sequence of 'Candidatus Thioglobus singularis' Strain PS1, a Mixotroph from the SUP05 Clade of Marine Gammaproteobacteria.</title>
        <authorList>
            <person name="Marshall K.T."/>
            <person name="Morris R.M."/>
        </authorList>
    </citation>
    <scope>NUCLEOTIDE SEQUENCE [LARGE SCALE GENOMIC DNA]</scope>
    <source>
        <strain evidence="1 2">PS1</strain>
    </source>
</reference>
<dbReference type="Proteomes" id="UP000068905">
    <property type="component" value="Chromosome"/>
</dbReference>
<gene>
    <name evidence="1" type="ORF">W908_02950</name>
</gene>